<dbReference type="InterPro" id="IPR015943">
    <property type="entry name" value="WD40/YVTN_repeat-like_dom_sf"/>
</dbReference>
<evidence type="ECO:0000313" key="7">
    <source>
        <dbReference type="Proteomes" id="UP000038009"/>
    </source>
</evidence>
<evidence type="ECO:0000256" key="1">
    <source>
        <dbReference type="ARBA" id="ARBA00022574"/>
    </source>
</evidence>
<organism evidence="6 7">
    <name type="scientific">Leptomonas seymouri</name>
    <dbReference type="NCBI Taxonomy" id="5684"/>
    <lineage>
        <taxon>Eukaryota</taxon>
        <taxon>Discoba</taxon>
        <taxon>Euglenozoa</taxon>
        <taxon>Kinetoplastea</taxon>
        <taxon>Metakinetoplastina</taxon>
        <taxon>Trypanosomatida</taxon>
        <taxon>Trypanosomatidae</taxon>
        <taxon>Leishmaniinae</taxon>
        <taxon>Leptomonas</taxon>
    </lineage>
</organism>
<dbReference type="Gene3D" id="2.130.10.10">
    <property type="entry name" value="YVTN repeat-like/Quinoprotein amine dehydrogenase"/>
    <property type="match status" value="1"/>
</dbReference>
<dbReference type="GO" id="GO:0005840">
    <property type="term" value="C:ribosome"/>
    <property type="evidence" value="ECO:0007669"/>
    <property type="project" value="UniProtKB-KW"/>
</dbReference>
<dbReference type="SMART" id="SM00320">
    <property type="entry name" value="WD40"/>
    <property type="match status" value="3"/>
</dbReference>
<dbReference type="Pfam" id="PF00400">
    <property type="entry name" value="WD40"/>
    <property type="match status" value="2"/>
</dbReference>
<comment type="caution">
    <text evidence="6">The sequence shown here is derived from an EMBL/GenBank/DDBJ whole genome shotgun (WGS) entry which is preliminary data.</text>
</comment>
<evidence type="ECO:0000256" key="2">
    <source>
        <dbReference type="ARBA" id="ARBA00022737"/>
    </source>
</evidence>
<gene>
    <name evidence="6" type="ORF">ABL78_7790</name>
</gene>
<evidence type="ECO:0000256" key="4">
    <source>
        <dbReference type="PROSITE-ProRule" id="PRU00221"/>
    </source>
</evidence>
<keyword evidence="3" id="KW-0689">Ribosomal protein</keyword>
<evidence type="ECO:0000256" key="5">
    <source>
        <dbReference type="SAM" id="MobiDB-lite"/>
    </source>
</evidence>
<dbReference type="AlphaFoldDB" id="A0A0N1HTI6"/>
<sequence>MPSKVPICCTAAYTEEAEQDGGFVPLFVGRGDGTVERYDAMQDAELGIPNAVFYAHRKAVTGIVAISATELRTCSLDGTMKQWTLDDAPQESVLAGGARVRASLVKTTTFPFGVSVMVPENGNRFLLGGDDGSLTLMEGERRSTWLAHIGGVVTAIAVDTEGSSAVLTGGTDGTIYVWDMEFGRSVCELRGHTGPIRALSFVPVPASIPVVRPKRSADGAELKDVLVHGNSEDGSTATCIVSCAADGTVKVWLLPDLREANAEAELLEPKRSIDPPRCSFGISFEEPTQRTGVEGEEQSGNSTAPPQEVGDRNDEADSHHNEQHAKPAAKPAGATDTEAEANEEAMLSDSVQELDAKEKFLLQQAIATVCKSAIKAPERRIVPFHTVLGTVELPQTPFSYATPSSFPSVNGGGEGEGAAGSSLLFIGAAQGEIYGLRTRLLVREVCLYTAQNFQKVQQEVAKVRKTLRDGTRVYTKAAAAKIKAEESTQLAIAAKARRAKLAEERAARRREAEERRAARRKAAEEADEDEEGEAEEDEEDEEDPFASDEDADAFNESEENALEDESEEEDEAAGGAADSADPQKPRRPASWKKLTEEQRAALEEFCTTQEAERDRRVTALRASVEAHIAQVQPLAKTTYHRSRAQFANLPYTTAGRIQGGTAVSAMSAASLVPGYRDKVYAVQENVIVPVTVALGLTKL</sequence>
<dbReference type="OMA" id="WPAHNGG"/>
<dbReference type="InterPro" id="IPR036322">
    <property type="entry name" value="WD40_repeat_dom_sf"/>
</dbReference>
<feature type="compositionally biased region" description="Acidic residues" evidence="5">
    <location>
        <begin position="525"/>
        <end position="572"/>
    </location>
</feature>
<dbReference type="EMBL" id="LJSK01000420">
    <property type="protein sequence ID" value="KPI83190.1"/>
    <property type="molecule type" value="Genomic_DNA"/>
</dbReference>
<dbReference type="PROSITE" id="PS50082">
    <property type="entry name" value="WD_REPEATS_2"/>
    <property type="match status" value="1"/>
</dbReference>
<keyword evidence="1 4" id="KW-0853">WD repeat</keyword>
<keyword evidence="3" id="KW-0687">Ribonucleoprotein</keyword>
<evidence type="ECO:0000256" key="3">
    <source>
        <dbReference type="ARBA" id="ARBA00022980"/>
    </source>
</evidence>
<keyword evidence="2" id="KW-0677">Repeat</keyword>
<dbReference type="InterPro" id="IPR001680">
    <property type="entry name" value="WD40_rpt"/>
</dbReference>
<feature type="compositionally biased region" description="Basic and acidic residues" evidence="5">
    <location>
        <begin position="309"/>
        <end position="325"/>
    </location>
</feature>
<dbReference type="PANTHER" id="PTHR22847:SF637">
    <property type="entry name" value="WD REPEAT DOMAIN 5B"/>
    <property type="match status" value="1"/>
</dbReference>
<accession>A0A0N1HTI6</accession>
<feature type="repeat" description="WD" evidence="4">
    <location>
        <begin position="153"/>
        <end position="188"/>
    </location>
</feature>
<feature type="region of interest" description="Disordered" evidence="5">
    <location>
        <begin position="516"/>
        <end position="591"/>
    </location>
</feature>
<dbReference type="VEuPathDB" id="TriTrypDB:Lsey_0420_0060"/>
<dbReference type="OrthoDB" id="1068471at2759"/>
<dbReference type="PROSITE" id="PS00678">
    <property type="entry name" value="WD_REPEATS_1"/>
    <property type="match status" value="1"/>
</dbReference>
<dbReference type="PANTHER" id="PTHR22847">
    <property type="entry name" value="WD40 REPEAT PROTEIN"/>
    <property type="match status" value="1"/>
</dbReference>
<name>A0A0N1HTI6_LEPSE</name>
<keyword evidence="7" id="KW-1185">Reference proteome</keyword>
<dbReference type="InterPro" id="IPR019775">
    <property type="entry name" value="WD40_repeat_CS"/>
</dbReference>
<proteinExistence type="predicted"/>
<dbReference type="SUPFAM" id="SSF50978">
    <property type="entry name" value="WD40 repeat-like"/>
    <property type="match status" value="1"/>
</dbReference>
<feature type="region of interest" description="Disordered" evidence="5">
    <location>
        <begin position="277"/>
        <end position="349"/>
    </location>
</feature>
<dbReference type="Proteomes" id="UP000038009">
    <property type="component" value="Unassembled WGS sequence"/>
</dbReference>
<protein>
    <submittedName>
        <fullName evidence="6">Uncharacterized protein</fullName>
    </submittedName>
</protein>
<reference evidence="6 7" key="1">
    <citation type="journal article" date="2015" name="PLoS Pathog.">
        <title>Leptomonas seymouri: Adaptations to the Dixenous Life Cycle Analyzed by Genome Sequencing, Transcriptome Profiling and Co-infection with Leishmania donovani.</title>
        <authorList>
            <person name="Kraeva N."/>
            <person name="Butenko A."/>
            <person name="Hlavacova J."/>
            <person name="Kostygov A."/>
            <person name="Myskova J."/>
            <person name="Grybchuk D."/>
            <person name="Lestinova T."/>
            <person name="Votypka J."/>
            <person name="Volf P."/>
            <person name="Opperdoes F."/>
            <person name="Flegontov P."/>
            <person name="Lukes J."/>
            <person name="Yurchenko V."/>
        </authorList>
    </citation>
    <scope>NUCLEOTIDE SEQUENCE [LARGE SCALE GENOMIC DNA]</scope>
    <source>
        <strain evidence="6 7">ATCC 30220</strain>
    </source>
</reference>
<dbReference type="GO" id="GO:1990234">
    <property type="term" value="C:transferase complex"/>
    <property type="evidence" value="ECO:0007669"/>
    <property type="project" value="UniProtKB-ARBA"/>
</dbReference>
<evidence type="ECO:0000313" key="6">
    <source>
        <dbReference type="EMBL" id="KPI83190.1"/>
    </source>
</evidence>